<dbReference type="InterPro" id="IPR040296">
    <property type="entry name" value="PSBT"/>
</dbReference>
<name>A0ABD1Y2K9_9MARC</name>
<dbReference type="Proteomes" id="UP001605036">
    <property type="component" value="Unassembled WGS sequence"/>
</dbReference>
<reference evidence="1 2" key="1">
    <citation type="submission" date="2024-09" db="EMBL/GenBank/DDBJ databases">
        <title>Chromosome-scale assembly of Riccia fluitans.</title>
        <authorList>
            <person name="Paukszto L."/>
            <person name="Sawicki J."/>
            <person name="Karawczyk K."/>
            <person name="Piernik-Szablinska J."/>
            <person name="Szczecinska M."/>
            <person name="Mazdziarz M."/>
        </authorList>
    </citation>
    <scope>NUCLEOTIDE SEQUENCE [LARGE SCALE GENOMIC DNA]</scope>
    <source>
        <strain evidence="1">Rf_01</strain>
        <tissue evidence="1">Aerial parts of the thallus</tissue>
    </source>
</reference>
<accession>A0ABD1Y2K9</accession>
<proteinExistence type="predicted"/>
<dbReference type="PANTHER" id="PTHR34940:SF4">
    <property type="entry name" value="OS02G0581100 PROTEIN"/>
    <property type="match status" value="1"/>
</dbReference>
<evidence type="ECO:0000313" key="1">
    <source>
        <dbReference type="EMBL" id="KAL2613993.1"/>
    </source>
</evidence>
<evidence type="ECO:0000313" key="2">
    <source>
        <dbReference type="Proteomes" id="UP001605036"/>
    </source>
</evidence>
<dbReference type="PANTHER" id="PTHR34940">
    <property type="entry name" value="PHOTOSYSTEM II 5 KDA PROTEIN, CHLOROPLASTIC"/>
    <property type="match status" value="1"/>
</dbReference>
<sequence length="110" mass="11137">MASLAVAASVAASASSLAGTRVASRNVSTSPVVKMAAIRCEAKTDAEIMQRRAVMAGAAASLVATMAGAAFAQPTSDNKVEGEPKPGSAEARKLYKRICVTMPTAKVCHG</sequence>
<keyword evidence="2" id="KW-1185">Reference proteome</keyword>
<organism evidence="1 2">
    <name type="scientific">Riccia fluitans</name>
    <dbReference type="NCBI Taxonomy" id="41844"/>
    <lineage>
        <taxon>Eukaryota</taxon>
        <taxon>Viridiplantae</taxon>
        <taxon>Streptophyta</taxon>
        <taxon>Embryophyta</taxon>
        <taxon>Marchantiophyta</taxon>
        <taxon>Marchantiopsida</taxon>
        <taxon>Marchantiidae</taxon>
        <taxon>Marchantiales</taxon>
        <taxon>Ricciaceae</taxon>
        <taxon>Riccia</taxon>
    </lineage>
</organism>
<protein>
    <recommendedName>
        <fullName evidence="3">Photosystem II 5 kDa protein, chloroplastic</fullName>
    </recommendedName>
</protein>
<dbReference type="AlphaFoldDB" id="A0ABD1Y2K9"/>
<dbReference type="EMBL" id="JBHFFA010000007">
    <property type="protein sequence ID" value="KAL2613993.1"/>
    <property type="molecule type" value="Genomic_DNA"/>
</dbReference>
<comment type="caution">
    <text evidence="1">The sequence shown here is derived from an EMBL/GenBank/DDBJ whole genome shotgun (WGS) entry which is preliminary data.</text>
</comment>
<evidence type="ECO:0008006" key="3">
    <source>
        <dbReference type="Google" id="ProtNLM"/>
    </source>
</evidence>
<gene>
    <name evidence="1" type="ORF">R1flu_025685</name>
</gene>